<dbReference type="Pfam" id="PF01823">
    <property type="entry name" value="MACPF"/>
    <property type="match status" value="1"/>
</dbReference>
<accession>A0A914PPM2</accession>
<organism evidence="2 3">
    <name type="scientific">Panagrolaimus davidi</name>
    <dbReference type="NCBI Taxonomy" id="227884"/>
    <lineage>
        <taxon>Eukaryota</taxon>
        <taxon>Metazoa</taxon>
        <taxon>Ecdysozoa</taxon>
        <taxon>Nematoda</taxon>
        <taxon>Chromadorea</taxon>
        <taxon>Rhabditida</taxon>
        <taxon>Tylenchina</taxon>
        <taxon>Panagrolaimomorpha</taxon>
        <taxon>Panagrolaimoidea</taxon>
        <taxon>Panagrolaimidae</taxon>
        <taxon>Panagrolaimus</taxon>
    </lineage>
</organism>
<proteinExistence type="predicted"/>
<evidence type="ECO:0000259" key="1">
    <source>
        <dbReference type="PROSITE" id="PS51412"/>
    </source>
</evidence>
<keyword evidence="2" id="KW-1185">Reference proteome</keyword>
<dbReference type="WBParaSite" id="PDA_v2.g16760.t1">
    <property type="protein sequence ID" value="PDA_v2.g16760.t1"/>
    <property type="gene ID" value="PDA_v2.g16760"/>
</dbReference>
<dbReference type="InterPro" id="IPR020864">
    <property type="entry name" value="MACPF"/>
</dbReference>
<protein>
    <submittedName>
        <fullName evidence="3">Macrophage-expressed gene 1 protein</fullName>
    </submittedName>
</protein>
<dbReference type="Proteomes" id="UP000887578">
    <property type="component" value="Unplaced"/>
</dbReference>
<evidence type="ECO:0000313" key="3">
    <source>
        <dbReference type="WBParaSite" id="PDA_v2.g16760.t1"/>
    </source>
</evidence>
<feature type="domain" description="MACPF" evidence="1">
    <location>
        <begin position="1"/>
        <end position="291"/>
    </location>
</feature>
<name>A0A914PPM2_9BILA</name>
<sequence length="291" mass="31771">MLISFLVLYVTDLKISRNLGVIVGIGWDSLRNEQTLPVFATTYNLCRTDPDGNFLIPDNVVVFPIKEANVHSSSTIYESFSSFKNSDGGKIEVSAGGGVPGIAEISGSMSVETKIAKEHMEKNKQTCFSKTVEYRAFDLIANENAGFDKSFTDRLKEIAIAINQGNPLLAQYEAESIIADYGTHVTNRALAGASIKMLTFATVTEAADKSTFALKTSAEFKASVVGLADMGTKADYEHNEAKTSGTKDITSESYVLTKGGPDVNRLLGTDPVCFYKLNFSIRITSKRRFFF</sequence>
<dbReference type="PROSITE" id="PS51412">
    <property type="entry name" value="MACPF_2"/>
    <property type="match status" value="1"/>
</dbReference>
<reference evidence="3" key="1">
    <citation type="submission" date="2022-11" db="UniProtKB">
        <authorList>
            <consortium name="WormBaseParasite"/>
        </authorList>
    </citation>
    <scope>IDENTIFICATION</scope>
</reference>
<dbReference type="AlphaFoldDB" id="A0A914PPM2"/>
<evidence type="ECO:0000313" key="2">
    <source>
        <dbReference type="Proteomes" id="UP000887578"/>
    </source>
</evidence>